<feature type="region of interest" description="Disordered" evidence="1">
    <location>
        <begin position="1"/>
        <end position="20"/>
    </location>
</feature>
<gene>
    <name evidence="3" type="ORF">GCM10010302_35620</name>
</gene>
<accession>A0ABN0VEQ6</accession>
<organism evidence="3 4">
    <name type="scientific">Streptomyces polychromogenes</name>
    <dbReference type="NCBI Taxonomy" id="67342"/>
    <lineage>
        <taxon>Bacteria</taxon>
        <taxon>Bacillati</taxon>
        <taxon>Actinomycetota</taxon>
        <taxon>Actinomycetes</taxon>
        <taxon>Kitasatosporales</taxon>
        <taxon>Streptomycetaceae</taxon>
        <taxon>Streptomyces</taxon>
    </lineage>
</organism>
<evidence type="ECO:0000313" key="3">
    <source>
        <dbReference type="EMBL" id="GAA0293850.1"/>
    </source>
</evidence>
<comment type="caution">
    <text evidence="3">The sequence shown here is derived from an EMBL/GenBank/DDBJ whole genome shotgun (WGS) entry which is preliminary data.</text>
</comment>
<dbReference type="InterPro" id="IPR041657">
    <property type="entry name" value="HTH_17"/>
</dbReference>
<name>A0ABN0VEQ6_9ACTN</name>
<protein>
    <recommendedName>
        <fullName evidence="2">Helix-turn-helix domain-containing protein</fullName>
    </recommendedName>
</protein>
<keyword evidence="4" id="KW-1185">Reference proteome</keyword>
<reference evidence="3 4" key="1">
    <citation type="journal article" date="2019" name="Int. J. Syst. Evol. Microbiol.">
        <title>The Global Catalogue of Microorganisms (GCM) 10K type strain sequencing project: providing services to taxonomists for standard genome sequencing and annotation.</title>
        <authorList>
            <consortium name="The Broad Institute Genomics Platform"/>
            <consortium name="The Broad Institute Genome Sequencing Center for Infectious Disease"/>
            <person name="Wu L."/>
            <person name="Ma J."/>
        </authorList>
    </citation>
    <scope>NUCLEOTIDE SEQUENCE [LARGE SCALE GENOMIC DNA]</scope>
    <source>
        <strain evidence="3 4">JCM 4505</strain>
    </source>
</reference>
<dbReference type="Proteomes" id="UP001501867">
    <property type="component" value="Unassembled WGS sequence"/>
</dbReference>
<evidence type="ECO:0000313" key="4">
    <source>
        <dbReference type="Proteomes" id="UP001501867"/>
    </source>
</evidence>
<evidence type="ECO:0000259" key="2">
    <source>
        <dbReference type="Pfam" id="PF12728"/>
    </source>
</evidence>
<dbReference type="EMBL" id="BAAABV010000017">
    <property type="protein sequence ID" value="GAA0293850.1"/>
    <property type="molecule type" value="Genomic_DNA"/>
</dbReference>
<dbReference type="Pfam" id="PF12728">
    <property type="entry name" value="HTH_17"/>
    <property type="match status" value="1"/>
</dbReference>
<proteinExistence type="predicted"/>
<dbReference type="InterPro" id="IPR010093">
    <property type="entry name" value="SinI_DNA-bd"/>
</dbReference>
<dbReference type="NCBIfam" id="TIGR01764">
    <property type="entry name" value="excise"/>
    <property type="match status" value="1"/>
</dbReference>
<evidence type="ECO:0000256" key="1">
    <source>
        <dbReference type="SAM" id="MobiDB-lite"/>
    </source>
</evidence>
<sequence length="107" mass="11905">MRRSPITPARKTPTPEGVGTKIGIGTAGEAYVWKEVNSGDRLLAVDEVAERLGTGVRFIRRLISERRIRYVKVGKHVRIAESVLTAYIDASTVPTLREARSRFRKAA</sequence>
<feature type="domain" description="Helix-turn-helix" evidence="2">
    <location>
        <begin position="43"/>
        <end position="90"/>
    </location>
</feature>